<evidence type="ECO:0000256" key="7">
    <source>
        <dbReference type="SAM" id="Phobius"/>
    </source>
</evidence>
<protein>
    <submittedName>
        <fullName evidence="8">Cell division protein CrgA</fullName>
    </submittedName>
</protein>
<comment type="caution">
    <text evidence="8">The sequence shown here is derived from an EMBL/GenBank/DDBJ whole genome shotgun (WGS) entry which is preliminary data.</text>
</comment>
<dbReference type="Proteomes" id="UP001589862">
    <property type="component" value="Unassembled WGS sequence"/>
</dbReference>
<keyword evidence="2 8" id="KW-0132">Cell division</keyword>
<keyword evidence="9" id="KW-1185">Reference proteome</keyword>
<evidence type="ECO:0000256" key="1">
    <source>
        <dbReference type="ARBA" id="ARBA00022475"/>
    </source>
</evidence>
<evidence type="ECO:0000256" key="3">
    <source>
        <dbReference type="ARBA" id="ARBA00022692"/>
    </source>
</evidence>
<evidence type="ECO:0000313" key="8">
    <source>
        <dbReference type="EMBL" id="MFC0581829.1"/>
    </source>
</evidence>
<evidence type="ECO:0000313" key="9">
    <source>
        <dbReference type="Proteomes" id="UP001589862"/>
    </source>
</evidence>
<keyword evidence="5 7" id="KW-0472">Membrane</keyword>
<accession>A0ABV6P9N5</accession>
<organism evidence="8 9">
    <name type="scientific">Micrococcoides hystricis</name>
    <dbReference type="NCBI Taxonomy" id="1572761"/>
    <lineage>
        <taxon>Bacteria</taxon>
        <taxon>Bacillati</taxon>
        <taxon>Actinomycetota</taxon>
        <taxon>Actinomycetes</taxon>
        <taxon>Micrococcales</taxon>
        <taxon>Micrococcaceae</taxon>
        <taxon>Micrococcoides</taxon>
    </lineage>
</organism>
<dbReference type="EMBL" id="JBHLUB010000026">
    <property type="protein sequence ID" value="MFC0581829.1"/>
    <property type="molecule type" value="Genomic_DNA"/>
</dbReference>
<evidence type="ECO:0000256" key="4">
    <source>
        <dbReference type="ARBA" id="ARBA00022989"/>
    </source>
</evidence>
<dbReference type="GO" id="GO:0051301">
    <property type="term" value="P:cell division"/>
    <property type="evidence" value="ECO:0007669"/>
    <property type="project" value="UniProtKB-KW"/>
</dbReference>
<name>A0ABV6P9N5_9MICC</name>
<feature type="transmembrane region" description="Helical" evidence="7">
    <location>
        <begin position="49"/>
        <end position="75"/>
    </location>
</feature>
<evidence type="ECO:0000256" key="6">
    <source>
        <dbReference type="ARBA" id="ARBA00023306"/>
    </source>
</evidence>
<dbReference type="Pfam" id="PF06781">
    <property type="entry name" value="CrgA"/>
    <property type="match status" value="1"/>
</dbReference>
<reference evidence="8 9" key="1">
    <citation type="submission" date="2024-09" db="EMBL/GenBank/DDBJ databases">
        <authorList>
            <person name="Sun Q."/>
            <person name="Mori K."/>
        </authorList>
    </citation>
    <scope>NUCLEOTIDE SEQUENCE [LARGE SCALE GENOMIC DNA]</scope>
    <source>
        <strain evidence="8 9">NCAIM B.02604</strain>
    </source>
</reference>
<keyword evidence="4 7" id="KW-1133">Transmembrane helix</keyword>
<evidence type="ECO:0000256" key="5">
    <source>
        <dbReference type="ARBA" id="ARBA00023136"/>
    </source>
</evidence>
<gene>
    <name evidence="8" type="ORF">ACFFFR_05465</name>
</gene>
<evidence type="ECO:0000256" key="2">
    <source>
        <dbReference type="ARBA" id="ARBA00022618"/>
    </source>
</evidence>
<proteinExistence type="predicted"/>
<keyword evidence="1" id="KW-1003">Cell membrane</keyword>
<dbReference type="RefSeq" id="WP_377458532.1">
    <property type="nucleotide sequence ID" value="NZ_JBHLUB010000026.1"/>
</dbReference>
<keyword evidence="3 7" id="KW-0812">Transmembrane</keyword>
<keyword evidence="6" id="KW-0131">Cell cycle</keyword>
<dbReference type="InterPro" id="IPR009619">
    <property type="entry name" value="CrgA"/>
</dbReference>
<sequence>MHSEHSQKQYKVPTWLRTLTWVAVAITVICLLALIWILIAYFTEATIPPVLYALGLFGLPMSFALMLSALIVASIQRRRAS</sequence>
<feature type="transmembrane region" description="Helical" evidence="7">
    <location>
        <begin position="21"/>
        <end position="43"/>
    </location>
</feature>